<accession>A0ACA9SM35</accession>
<evidence type="ECO:0000313" key="1">
    <source>
        <dbReference type="EMBL" id="CAG8842857.1"/>
    </source>
</evidence>
<evidence type="ECO:0000313" key="2">
    <source>
        <dbReference type="Proteomes" id="UP000789920"/>
    </source>
</evidence>
<name>A0ACA9SM35_9GLOM</name>
<keyword evidence="2" id="KW-1185">Reference proteome</keyword>
<proteinExistence type="predicted"/>
<protein>
    <submittedName>
        <fullName evidence="1">6993_t:CDS:1</fullName>
    </submittedName>
</protein>
<organism evidence="1 2">
    <name type="scientific">Racocetra persica</name>
    <dbReference type="NCBI Taxonomy" id="160502"/>
    <lineage>
        <taxon>Eukaryota</taxon>
        <taxon>Fungi</taxon>
        <taxon>Fungi incertae sedis</taxon>
        <taxon>Mucoromycota</taxon>
        <taxon>Glomeromycotina</taxon>
        <taxon>Glomeromycetes</taxon>
        <taxon>Diversisporales</taxon>
        <taxon>Gigasporaceae</taxon>
        <taxon>Racocetra</taxon>
    </lineage>
</organism>
<comment type="caution">
    <text evidence="1">The sequence shown here is derived from an EMBL/GenBank/DDBJ whole genome shotgun (WGS) entry which is preliminary data.</text>
</comment>
<feature type="non-terminal residue" evidence="1">
    <location>
        <position position="164"/>
    </location>
</feature>
<reference evidence="1" key="1">
    <citation type="submission" date="2021-06" db="EMBL/GenBank/DDBJ databases">
        <authorList>
            <person name="Kallberg Y."/>
            <person name="Tangrot J."/>
            <person name="Rosling A."/>
        </authorList>
    </citation>
    <scope>NUCLEOTIDE SEQUENCE</scope>
    <source>
        <strain evidence="1">MA461A</strain>
    </source>
</reference>
<sequence length="164" mass="18727">MVGKAGIEPAPHVQGQKIYNLNMKTDEATIPREHHNEKNTPVRTRFAPSPTGELHIGGARTALFNYLLAKKTGGQFVLRVEDTDQQRNQAEFIHQQYQDLVWLGCEPDESPFKIGSYGPYQQSQRLAIYQKYLQQLLVVKKAYHCFCSAAELAQEKFEFQKSGR</sequence>
<dbReference type="EMBL" id="CAJVQC010135954">
    <property type="protein sequence ID" value="CAG8842857.1"/>
    <property type="molecule type" value="Genomic_DNA"/>
</dbReference>
<dbReference type="Proteomes" id="UP000789920">
    <property type="component" value="Unassembled WGS sequence"/>
</dbReference>
<gene>
    <name evidence="1" type="ORF">RPERSI_LOCUS32507</name>
</gene>